<protein>
    <submittedName>
        <fullName evidence="2">Uncharacterized protein</fullName>
    </submittedName>
</protein>
<dbReference type="InParanoid" id="A0A136IUY7"/>
<name>A0A136IUY7_9PEZI</name>
<gene>
    <name evidence="2" type="ORF">Micbo1qcDRAFT_213812</name>
</gene>
<keyword evidence="1" id="KW-0732">Signal</keyword>
<dbReference type="AlphaFoldDB" id="A0A136IUY7"/>
<dbReference type="EMBL" id="KQ964257">
    <property type="protein sequence ID" value="KXJ88708.1"/>
    <property type="molecule type" value="Genomic_DNA"/>
</dbReference>
<evidence type="ECO:0000313" key="2">
    <source>
        <dbReference type="EMBL" id="KXJ88708.1"/>
    </source>
</evidence>
<sequence>MYITRTPALAALALLASQVASQGYFVDPPVATGSVPIPGFRLDRPYPGAWDDEANSRSWSLKVNASGEGGFASLSIMLAPPPLGSPEGVLFGRNATSNKTTNWIVPENVTDTWRVIVIRFDMNETRTVADPNDHENGTCPPSVLSDACKRALRDRVRADPTTVYNVGVPGTGYMPLLPSVKDNCTGYGNATQRVLPMSTKFYTVAQLLHSFGNPMWGLNTYDRYGSRTFPFMIIWAREVNRNVTGSIAYPEIPDDHITFACVKADTLFQGNGSLPNGTQFLYDEGKGGEVGVGNAAGGSAGSMLTSTLVWAAGIVATVAMMA</sequence>
<accession>A0A136IUY7</accession>
<proteinExistence type="predicted"/>
<evidence type="ECO:0000256" key="1">
    <source>
        <dbReference type="SAM" id="SignalP"/>
    </source>
</evidence>
<evidence type="ECO:0000313" key="3">
    <source>
        <dbReference type="Proteomes" id="UP000070501"/>
    </source>
</evidence>
<feature type="chain" id="PRO_5007293157" evidence="1">
    <location>
        <begin position="22"/>
        <end position="322"/>
    </location>
</feature>
<organism evidence="2 3">
    <name type="scientific">Microdochium bolleyi</name>
    <dbReference type="NCBI Taxonomy" id="196109"/>
    <lineage>
        <taxon>Eukaryota</taxon>
        <taxon>Fungi</taxon>
        <taxon>Dikarya</taxon>
        <taxon>Ascomycota</taxon>
        <taxon>Pezizomycotina</taxon>
        <taxon>Sordariomycetes</taxon>
        <taxon>Xylariomycetidae</taxon>
        <taxon>Xylariales</taxon>
        <taxon>Microdochiaceae</taxon>
        <taxon>Microdochium</taxon>
    </lineage>
</organism>
<keyword evidence="3" id="KW-1185">Reference proteome</keyword>
<dbReference type="OrthoDB" id="4526039at2759"/>
<dbReference type="Proteomes" id="UP000070501">
    <property type="component" value="Unassembled WGS sequence"/>
</dbReference>
<feature type="signal peptide" evidence="1">
    <location>
        <begin position="1"/>
        <end position="21"/>
    </location>
</feature>
<reference evidence="3" key="1">
    <citation type="submission" date="2016-02" db="EMBL/GenBank/DDBJ databases">
        <title>Draft genome sequence of Microdochium bolleyi, a fungal endophyte of beachgrass.</title>
        <authorList>
            <consortium name="DOE Joint Genome Institute"/>
            <person name="David A.S."/>
            <person name="May G."/>
            <person name="Haridas S."/>
            <person name="Lim J."/>
            <person name="Wang M."/>
            <person name="Labutti K."/>
            <person name="Lipzen A."/>
            <person name="Barry K."/>
            <person name="Grigoriev I.V."/>
        </authorList>
    </citation>
    <scope>NUCLEOTIDE SEQUENCE [LARGE SCALE GENOMIC DNA]</scope>
    <source>
        <strain evidence="3">J235TASD1</strain>
    </source>
</reference>